<accession>A0A7C1W454</accession>
<sequence>MLETRLEIVKLMLELEGLKAECWELKNEDEEKSEPWPGYGRNVANLSIREIEVYLKKISEKITKLLQKWWDDPPGLRFKIIIPGKQHYYYKHTKSNIYQIMITDKDGLPHSSFGLWWFLTFLIIFLDSEQRKKQILVFDEPAYNLHPKAQKAVCKIFNEISKKHQIIYSTHSPFLIDWNFPQRIRVLERNYETKLTQIKNKPYHAEKSFMSVWDPLRASIDISLGDLGFLGEKNLFVEGISDQVYLANISAFLEEKGKSHLNLHEINIISYSNEEILELLIRVTRSLRRKAVILYDSDEGGRKANEIAQKNNIPHLGIKNVITQPDASKEYSIEDLIGTEEYLRFVNDYYGIELKLSWFKEIKPEDLDKKTNSKLTLGKRLEEYFKDEFEEKFSKSGVAIYFSNSLEGNESTPSCLNSFEKLFQEINAKFKNEVYH</sequence>
<dbReference type="Gene3D" id="3.40.50.300">
    <property type="entry name" value="P-loop containing nucleotide triphosphate hydrolases"/>
    <property type="match status" value="1"/>
</dbReference>
<evidence type="ECO:0000256" key="1">
    <source>
        <dbReference type="SAM" id="Coils"/>
    </source>
</evidence>
<gene>
    <name evidence="3" type="ORF">ENI35_05250</name>
</gene>
<evidence type="ECO:0000259" key="2">
    <source>
        <dbReference type="Pfam" id="PF13175"/>
    </source>
</evidence>
<proteinExistence type="predicted"/>
<dbReference type="SUPFAM" id="SSF52540">
    <property type="entry name" value="P-loop containing nucleoside triphosphate hydrolases"/>
    <property type="match status" value="1"/>
</dbReference>
<dbReference type="InterPro" id="IPR051396">
    <property type="entry name" value="Bact_Antivir_Def_Nuclease"/>
</dbReference>
<dbReference type="PANTHER" id="PTHR43581">
    <property type="entry name" value="ATP/GTP PHOSPHATASE"/>
    <property type="match status" value="1"/>
</dbReference>
<dbReference type="EMBL" id="DRIH01000184">
    <property type="protein sequence ID" value="HEC68200.1"/>
    <property type="molecule type" value="Genomic_DNA"/>
</dbReference>
<feature type="coiled-coil region" evidence="1">
    <location>
        <begin position="1"/>
        <end position="28"/>
    </location>
</feature>
<evidence type="ECO:0000313" key="3">
    <source>
        <dbReference type="EMBL" id="HEC68200.1"/>
    </source>
</evidence>
<protein>
    <recommendedName>
        <fullName evidence="2">Endonuclease GajA/Old nuclease/RecF-like AAA domain-containing protein</fullName>
    </recommendedName>
</protein>
<reference evidence="3" key="1">
    <citation type="journal article" date="2020" name="mSystems">
        <title>Genome- and Community-Level Interaction Insights into Carbon Utilization and Element Cycling Functions of Hydrothermarchaeota in Hydrothermal Sediment.</title>
        <authorList>
            <person name="Zhou Z."/>
            <person name="Liu Y."/>
            <person name="Xu W."/>
            <person name="Pan J."/>
            <person name="Luo Z.H."/>
            <person name="Li M."/>
        </authorList>
    </citation>
    <scope>NUCLEOTIDE SEQUENCE [LARGE SCALE GENOMIC DNA]</scope>
    <source>
        <strain evidence="3">HyVt-389</strain>
    </source>
</reference>
<dbReference type="Pfam" id="PF13175">
    <property type="entry name" value="AAA_15"/>
    <property type="match status" value="1"/>
</dbReference>
<name>A0A7C1W454_DESA2</name>
<feature type="domain" description="Endonuclease GajA/Old nuclease/RecF-like AAA" evidence="2">
    <location>
        <begin position="32"/>
        <end position="176"/>
    </location>
</feature>
<organism evidence="3">
    <name type="scientific">Desulfofervidus auxilii</name>
    <dbReference type="NCBI Taxonomy" id="1621989"/>
    <lineage>
        <taxon>Bacteria</taxon>
        <taxon>Pseudomonadati</taxon>
        <taxon>Thermodesulfobacteriota</taxon>
        <taxon>Candidatus Desulfofervidia</taxon>
        <taxon>Candidatus Desulfofervidales</taxon>
        <taxon>Candidatus Desulfofervidaceae</taxon>
        <taxon>Candidatus Desulfofervidus</taxon>
    </lineage>
</organism>
<keyword evidence="1" id="KW-0175">Coiled coil</keyword>
<dbReference type="PANTHER" id="PTHR43581:SF3">
    <property type="entry name" value="AAA+ ATPASE DOMAIN-CONTAINING PROTEIN"/>
    <property type="match status" value="1"/>
</dbReference>
<dbReference type="InterPro" id="IPR027417">
    <property type="entry name" value="P-loop_NTPase"/>
</dbReference>
<comment type="caution">
    <text evidence="3">The sequence shown here is derived from an EMBL/GenBank/DDBJ whole genome shotgun (WGS) entry which is preliminary data.</text>
</comment>
<dbReference type="Proteomes" id="UP000885738">
    <property type="component" value="Unassembled WGS sequence"/>
</dbReference>
<dbReference type="AlphaFoldDB" id="A0A7C1W454"/>
<dbReference type="InterPro" id="IPR041685">
    <property type="entry name" value="AAA_GajA/Old/RecF-like"/>
</dbReference>